<proteinExistence type="predicted"/>
<feature type="chain" id="PRO_5002117898" description="DUF4488 domain-containing protein" evidence="1">
    <location>
        <begin position="20"/>
        <end position="163"/>
    </location>
</feature>
<dbReference type="InterPro" id="IPR027991">
    <property type="entry name" value="DUF4488"/>
</dbReference>
<sequence>MKTRLFILFLTLLAFNGVAQNKNIKKHLVESESVVGVWQLVGELRMGEEVKFIPLPNMKIYNEDGTFFLVRMFEKSSFFAITLYGNYEISEDGMIKEYIKGTVLSDPTMVETVSELKYQLEDENNTLSISYKLQKSDKWVSEKWARVLSKINLNKGNIRKEGI</sequence>
<evidence type="ECO:0000259" key="2">
    <source>
        <dbReference type="Pfam" id="PF14869"/>
    </source>
</evidence>
<dbReference type="Proteomes" id="UP000039370">
    <property type="component" value="Unassembled WGS sequence"/>
</dbReference>
<feature type="domain" description="DUF4488" evidence="2">
    <location>
        <begin position="33"/>
        <end position="150"/>
    </location>
</feature>
<dbReference type="Gene3D" id="2.40.128.490">
    <property type="entry name" value="Uncharacterised protein PF14869, DUF4488"/>
    <property type="match status" value="1"/>
</dbReference>
<protein>
    <recommendedName>
        <fullName evidence="2">DUF4488 domain-containing protein</fullName>
    </recommendedName>
</protein>
<dbReference type="Pfam" id="PF14869">
    <property type="entry name" value="DUF4488"/>
    <property type="match status" value="1"/>
</dbReference>
<dbReference type="EMBL" id="CDOK01000136">
    <property type="protein sequence ID" value="CEN50807.1"/>
    <property type="molecule type" value="Genomic_DNA"/>
</dbReference>
<dbReference type="AlphaFoldDB" id="A0A0B7ILD1"/>
<name>A0A0B7ILD1_9FLAO</name>
<evidence type="ECO:0000256" key="1">
    <source>
        <dbReference type="SAM" id="SignalP"/>
    </source>
</evidence>
<feature type="signal peptide" evidence="1">
    <location>
        <begin position="1"/>
        <end position="19"/>
    </location>
</feature>
<gene>
    <name evidence="3" type="ORF">CCAN11_2200031</name>
</gene>
<accession>A0A0B7ILD1</accession>
<reference evidence="4" key="1">
    <citation type="submission" date="2015-01" db="EMBL/GenBank/DDBJ databases">
        <authorList>
            <person name="MANFREDI Pablo"/>
        </authorList>
    </citation>
    <scope>NUCLEOTIDE SEQUENCE [LARGE SCALE GENOMIC DNA]</scope>
    <source>
        <strain evidence="4">Cc11</strain>
    </source>
</reference>
<organism evidence="3 4">
    <name type="scientific">Capnocytophaga canimorsus</name>
    <dbReference type="NCBI Taxonomy" id="28188"/>
    <lineage>
        <taxon>Bacteria</taxon>
        <taxon>Pseudomonadati</taxon>
        <taxon>Bacteroidota</taxon>
        <taxon>Flavobacteriia</taxon>
        <taxon>Flavobacteriales</taxon>
        <taxon>Flavobacteriaceae</taxon>
        <taxon>Capnocytophaga</taxon>
    </lineage>
</organism>
<dbReference type="RefSeq" id="WP_041986493.1">
    <property type="nucleotide sequence ID" value="NZ_JBIUQU010000012.1"/>
</dbReference>
<keyword evidence="1" id="KW-0732">Signal</keyword>
<evidence type="ECO:0000313" key="4">
    <source>
        <dbReference type="Proteomes" id="UP000039370"/>
    </source>
</evidence>
<evidence type="ECO:0000313" key="3">
    <source>
        <dbReference type="EMBL" id="CEN50807.1"/>
    </source>
</evidence>